<proteinExistence type="inferred from homology"/>
<evidence type="ECO:0000256" key="1">
    <source>
        <dbReference type="ARBA" id="ARBA00006987"/>
    </source>
</evidence>
<comment type="caution">
    <text evidence="2">The sequence shown here is derived from an EMBL/GenBank/DDBJ whole genome shotgun (WGS) entry which is preliminary data.</text>
</comment>
<dbReference type="SUPFAM" id="SSF53850">
    <property type="entry name" value="Periplasmic binding protein-like II"/>
    <property type="match status" value="1"/>
</dbReference>
<dbReference type="InterPro" id="IPR005064">
    <property type="entry name" value="BUG"/>
</dbReference>
<comment type="similarity">
    <text evidence="1">Belongs to the UPF0065 (bug) family.</text>
</comment>
<name>A0A936ZIY9_9HYPH</name>
<dbReference type="InterPro" id="IPR042100">
    <property type="entry name" value="Bug_dom1"/>
</dbReference>
<keyword evidence="3" id="KW-1185">Reference proteome</keyword>
<dbReference type="Gene3D" id="3.40.190.150">
    <property type="entry name" value="Bordetella uptake gene, domain 1"/>
    <property type="match status" value="1"/>
</dbReference>
<dbReference type="Pfam" id="PF03401">
    <property type="entry name" value="TctC"/>
    <property type="match status" value="1"/>
</dbReference>
<evidence type="ECO:0000313" key="2">
    <source>
        <dbReference type="EMBL" id="MBL0407959.1"/>
    </source>
</evidence>
<dbReference type="Proteomes" id="UP000605848">
    <property type="component" value="Unassembled WGS sequence"/>
</dbReference>
<protein>
    <submittedName>
        <fullName evidence="2">Tripartite tricarboxylate transporter substrate binding protein</fullName>
    </submittedName>
</protein>
<dbReference type="CDD" id="cd13578">
    <property type="entry name" value="PBP2_Bug27"/>
    <property type="match status" value="1"/>
</dbReference>
<dbReference type="PANTHER" id="PTHR42928">
    <property type="entry name" value="TRICARBOXYLATE-BINDING PROTEIN"/>
    <property type="match status" value="1"/>
</dbReference>
<accession>A0A936ZIY9</accession>
<sequence>MARIVGDKLGEALGQRVVVENKGGAGGVLGTTSVARAAPDGYTLLLGHTGTLGINPYLYKNVTYDPRKDFAPAGLVARIPLVMVVNPSLPATSVSEFVSFAKERPPGQLNYASSGVGTGSHLAAELFASRAGIKMTHVPYRGTAPSITDLIGGRVDVSFSVASSVASQVEGGNLRALAVTSATRSPTLPSVPTTTEAGLPGFEAVLNYGILAPAGTPVEIIKLLNTKLQSVLTSEDMKKRLIADGAEAAPSSPEEYSALIADDLTKWGEAVRSSGAKLD</sequence>
<dbReference type="PANTHER" id="PTHR42928:SF5">
    <property type="entry name" value="BLR1237 PROTEIN"/>
    <property type="match status" value="1"/>
</dbReference>
<reference evidence="2" key="1">
    <citation type="submission" date="2021-01" db="EMBL/GenBank/DDBJ databases">
        <title>Microvirga sp.</title>
        <authorList>
            <person name="Kim M.K."/>
        </authorList>
    </citation>
    <scope>NUCLEOTIDE SEQUENCE</scope>
    <source>
        <strain evidence="2">5420S-16</strain>
    </source>
</reference>
<organism evidence="2 3">
    <name type="scientific">Microvirga aerilata</name>
    <dbReference type="NCBI Taxonomy" id="670292"/>
    <lineage>
        <taxon>Bacteria</taxon>
        <taxon>Pseudomonadati</taxon>
        <taxon>Pseudomonadota</taxon>
        <taxon>Alphaproteobacteria</taxon>
        <taxon>Hyphomicrobiales</taxon>
        <taxon>Methylobacteriaceae</taxon>
        <taxon>Microvirga</taxon>
    </lineage>
</organism>
<evidence type="ECO:0000313" key="3">
    <source>
        <dbReference type="Proteomes" id="UP000605848"/>
    </source>
</evidence>
<dbReference type="RefSeq" id="WP_202065556.1">
    <property type="nucleotide sequence ID" value="NZ_JAEQMY010000129.1"/>
</dbReference>
<gene>
    <name evidence="2" type="ORF">JKG68_29095</name>
</gene>
<dbReference type="Gene3D" id="3.40.190.10">
    <property type="entry name" value="Periplasmic binding protein-like II"/>
    <property type="match status" value="1"/>
</dbReference>
<dbReference type="PIRSF" id="PIRSF017082">
    <property type="entry name" value="YflP"/>
    <property type="match status" value="1"/>
</dbReference>
<dbReference type="EMBL" id="JAEQMY010000129">
    <property type="protein sequence ID" value="MBL0407959.1"/>
    <property type="molecule type" value="Genomic_DNA"/>
</dbReference>
<dbReference type="AlphaFoldDB" id="A0A936ZIY9"/>